<dbReference type="InterPro" id="IPR023299">
    <property type="entry name" value="ATPase_P-typ_cyto_dom_N"/>
</dbReference>
<accession>I4ECR7</accession>
<dbReference type="EMBL" id="CAGS01000022">
    <property type="protein sequence ID" value="CCF82479.1"/>
    <property type="molecule type" value="Genomic_DNA"/>
</dbReference>
<dbReference type="GO" id="GO:0019829">
    <property type="term" value="F:ATPase-coupled monoatomic cation transmembrane transporter activity"/>
    <property type="evidence" value="ECO:0007669"/>
    <property type="project" value="InterPro"/>
</dbReference>
<gene>
    <name evidence="10" type="ORF">NITHO_1180001</name>
</gene>
<dbReference type="GO" id="GO:0005524">
    <property type="term" value="F:ATP binding"/>
    <property type="evidence" value="ECO:0007669"/>
    <property type="project" value="UniProtKB-UniRule"/>
</dbReference>
<evidence type="ECO:0000313" key="11">
    <source>
        <dbReference type="Proteomes" id="UP000004221"/>
    </source>
</evidence>
<dbReference type="GO" id="GO:0046872">
    <property type="term" value="F:metal ion binding"/>
    <property type="evidence" value="ECO:0007669"/>
    <property type="project" value="UniProtKB-KW"/>
</dbReference>
<dbReference type="InterPro" id="IPR027256">
    <property type="entry name" value="P-typ_ATPase_IB"/>
</dbReference>
<sequence length="381" mass="39771">MLLVACPCAAGLATPTAVSAAIGNGARRGMLIKGGTSLEAAASVDCVVLDKTGTLTTGHPRVEHVLSFDPAIQPEEILAMAASGELHSLHPLARAIVRHSRNRDLEIPDHEDCEFLAGRGMRADINGDRVLIGNRRLMDAFAVDVPEWVVARAESLRRQGETVIYIAVNGKLLGLLGVIDQIRPEARRLVDSLRAAGIRPLILLSGDAAGPAGIVARELGLDQFQGGLLPEEKLRCVRELRQDGHSVAMVGDGINDGPSLAAADVGIAIGAHGSDVAIEAADVVLADGDVSGVPSVIDLSRRTLSVIKQNYAFALGLNGLGMALGALGVLNPFVAAALHNLSTVAVVLNSSRLIRYDPAESGTVPGITQHRAPRLAPLVVQ</sequence>
<dbReference type="Gene3D" id="3.40.50.1000">
    <property type="entry name" value="HAD superfamily/HAD-like"/>
    <property type="match status" value="1"/>
</dbReference>
<dbReference type="EC" id="3.6.3.-" evidence="10"/>
<dbReference type="InterPro" id="IPR018303">
    <property type="entry name" value="ATPase_P-typ_P_site"/>
</dbReference>
<dbReference type="Gene3D" id="3.40.1110.10">
    <property type="entry name" value="Calcium-transporting ATPase, cytoplasmic domain N"/>
    <property type="match status" value="1"/>
</dbReference>
<keyword evidence="8" id="KW-0067">ATP-binding</keyword>
<dbReference type="PROSITE" id="PS00154">
    <property type="entry name" value="ATPASE_E1_E2"/>
    <property type="match status" value="1"/>
</dbReference>
<keyword evidence="4 8" id="KW-0479">Metal-binding</keyword>
<dbReference type="SUPFAM" id="SSF56784">
    <property type="entry name" value="HAD-like"/>
    <property type="match status" value="1"/>
</dbReference>
<keyword evidence="5" id="KW-1278">Translocase</keyword>
<dbReference type="PANTHER" id="PTHR46594:SF4">
    <property type="entry name" value="P-TYPE CATION-TRANSPORTING ATPASE"/>
    <property type="match status" value="1"/>
</dbReference>
<dbReference type="InterPro" id="IPR023214">
    <property type="entry name" value="HAD_sf"/>
</dbReference>
<dbReference type="InterPro" id="IPR044492">
    <property type="entry name" value="P_typ_ATPase_HD_dom"/>
</dbReference>
<dbReference type="Pfam" id="PF00702">
    <property type="entry name" value="Hydrolase"/>
    <property type="match status" value="1"/>
</dbReference>
<keyword evidence="11" id="KW-1185">Reference proteome</keyword>
<dbReference type="AlphaFoldDB" id="I4ECR7"/>
<dbReference type="InterPro" id="IPR001757">
    <property type="entry name" value="P_typ_ATPase"/>
</dbReference>
<evidence type="ECO:0000256" key="8">
    <source>
        <dbReference type="RuleBase" id="RU362081"/>
    </source>
</evidence>
<protein>
    <submittedName>
        <fullName evidence="10">Putative cation-transporting P-type ATPase C</fullName>
        <ecNumber evidence="10">3.6.3.-</ecNumber>
    </submittedName>
</protein>
<keyword evidence="3" id="KW-0812">Transmembrane</keyword>
<dbReference type="PRINTS" id="PR00119">
    <property type="entry name" value="CATATPASE"/>
</dbReference>
<dbReference type="SFLD" id="SFLDF00027">
    <property type="entry name" value="p-type_atpase"/>
    <property type="match status" value="1"/>
</dbReference>
<comment type="subcellular location">
    <subcellularLocation>
        <location evidence="8">Cell membrane</location>
    </subcellularLocation>
    <subcellularLocation>
        <location evidence="1">Membrane</location>
    </subcellularLocation>
</comment>
<dbReference type="Proteomes" id="UP000004221">
    <property type="component" value="Unassembled WGS sequence"/>
</dbReference>
<keyword evidence="6" id="KW-1133">Transmembrane helix</keyword>
<dbReference type="NCBIfam" id="TIGR01494">
    <property type="entry name" value="ATPase_P-type"/>
    <property type="match status" value="1"/>
</dbReference>
<name>I4ECR7_9BACT</name>
<dbReference type="SFLD" id="SFLDG00002">
    <property type="entry name" value="C1.7:_P-type_atpase_like"/>
    <property type="match status" value="1"/>
</dbReference>
<evidence type="ECO:0000256" key="4">
    <source>
        <dbReference type="ARBA" id="ARBA00022723"/>
    </source>
</evidence>
<dbReference type="GO" id="GO:0005886">
    <property type="term" value="C:plasma membrane"/>
    <property type="evidence" value="ECO:0007669"/>
    <property type="project" value="UniProtKB-SubCell"/>
</dbReference>
<evidence type="ECO:0000256" key="2">
    <source>
        <dbReference type="ARBA" id="ARBA00006024"/>
    </source>
</evidence>
<keyword evidence="8" id="KW-1003">Cell membrane</keyword>
<dbReference type="PANTHER" id="PTHR46594">
    <property type="entry name" value="P-TYPE CATION-TRANSPORTING ATPASE"/>
    <property type="match status" value="1"/>
</dbReference>
<keyword evidence="9" id="KW-0732">Signal</keyword>
<comment type="similarity">
    <text evidence="2 8">Belongs to the cation transport ATPase (P-type) (TC 3.A.3) family. Type IB subfamily.</text>
</comment>
<dbReference type="InterPro" id="IPR036412">
    <property type="entry name" value="HAD-like_sf"/>
</dbReference>
<dbReference type="GO" id="GO:0016887">
    <property type="term" value="F:ATP hydrolysis activity"/>
    <property type="evidence" value="ECO:0007669"/>
    <property type="project" value="InterPro"/>
</dbReference>
<dbReference type="NCBIfam" id="TIGR01525">
    <property type="entry name" value="ATPase-IB_hvy"/>
    <property type="match status" value="1"/>
</dbReference>
<evidence type="ECO:0000256" key="9">
    <source>
        <dbReference type="SAM" id="SignalP"/>
    </source>
</evidence>
<evidence type="ECO:0000256" key="3">
    <source>
        <dbReference type="ARBA" id="ARBA00022692"/>
    </source>
</evidence>
<evidence type="ECO:0000313" key="10">
    <source>
        <dbReference type="EMBL" id="CCF82479.1"/>
    </source>
</evidence>
<keyword evidence="8" id="KW-0547">Nucleotide-binding</keyword>
<reference evidence="10 11" key="1">
    <citation type="journal article" date="2012" name="ISME J.">
        <title>Nitrification expanded: discovery, physiology and genomics of a nitrite-oxidizing bacterium from the phylum Chloroflexi.</title>
        <authorList>
            <person name="Sorokin D.Y."/>
            <person name="Lucker S."/>
            <person name="Vejmelkova D."/>
            <person name="Kostrikina N.A."/>
            <person name="Kleerebezem R."/>
            <person name="Rijpstra W.I."/>
            <person name="Damste J.S."/>
            <person name="Le Paslier D."/>
            <person name="Muyzer G."/>
            <person name="Wagner M."/>
            <person name="van Loosdrecht M.C."/>
            <person name="Daims H."/>
        </authorList>
    </citation>
    <scope>NUCLEOTIDE SEQUENCE [LARGE SCALE GENOMIC DNA]</scope>
    <source>
        <strain evidence="11">none</strain>
    </source>
</reference>
<keyword evidence="7" id="KW-0472">Membrane</keyword>
<keyword evidence="10" id="KW-0378">Hydrolase</keyword>
<evidence type="ECO:0000256" key="5">
    <source>
        <dbReference type="ARBA" id="ARBA00022967"/>
    </source>
</evidence>
<organism evidence="10 11">
    <name type="scientific">Nitrolancea hollandica Lb</name>
    <dbReference type="NCBI Taxonomy" id="1129897"/>
    <lineage>
        <taxon>Bacteria</taxon>
        <taxon>Pseudomonadati</taxon>
        <taxon>Thermomicrobiota</taxon>
        <taxon>Thermomicrobia</taxon>
        <taxon>Sphaerobacterales</taxon>
        <taxon>Sphaerobacterineae</taxon>
        <taxon>Sphaerobacteraceae</taxon>
        <taxon>Nitrolancea</taxon>
    </lineage>
</organism>
<proteinExistence type="inferred from homology"/>
<feature type="chain" id="PRO_5003689386" evidence="9">
    <location>
        <begin position="21"/>
        <end position="381"/>
    </location>
</feature>
<comment type="caution">
    <text evidence="10">The sequence shown here is derived from an EMBL/GenBank/DDBJ whole genome shotgun (WGS) entry which is preliminary data.</text>
</comment>
<evidence type="ECO:0000256" key="7">
    <source>
        <dbReference type="ARBA" id="ARBA00023136"/>
    </source>
</evidence>
<feature type="signal peptide" evidence="9">
    <location>
        <begin position="1"/>
        <end position="20"/>
    </location>
</feature>
<evidence type="ECO:0000256" key="1">
    <source>
        <dbReference type="ARBA" id="ARBA00004370"/>
    </source>
</evidence>
<evidence type="ECO:0000256" key="6">
    <source>
        <dbReference type="ARBA" id="ARBA00022989"/>
    </source>
</evidence>
<dbReference type="SFLD" id="SFLDS00003">
    <property type="entry name" value="Haloacid_Dehalogenase"/>
    <property type="match status" value="1"/>
</dbReference>